<dbReference type="EMBL" id="FUYX01000007">
    <property type="protein sequence ID" value="SKB90916.1"/>
    <property type="molecule type" value="Genomic_DNA"/>
</dbReference>
<dbReference type="OrthoDB" id="9809136at2"/>
<protein>
    <recommendedName>
        <fullName evidence="5">DUF1491 family protein</fullName>
    </recommendedName>
</protein>
<dbReference type="Pfam" id="PF07372">
    <property type="entry name" value="DUF1491"/>
    <property type="match status" value="1"/>
</dbReference>
<dbReference type="Proteomes" id="UP000051562">
    <property type="component" value="Unassembled WGS sequence"/>
</dbReference>
<gene>
    <name evidence="1" type="ORF">ARD30_07520</name>
    <name evidence="2" type="ORF">SAMN05660750_02969</name>
</gene>
<dbReference type="STRING" id="53254.SAMN05660750_02969"/>
<sequence>MARLTSEFWVSAYIRQASHDGLVAMLRRRGAREAGAIFVKLDRLDGTAALYGPAPQALAADDGERRFQLLLDSDPLAVEDRVARELRFDADLWLVEIENRAGDPRIVLAKDEP</sequence>
<dbReference type="EMBL" id="LMAR01000004">
    <property type="protein sequence ID" value="KQK32175.1"/>
    <property type="molecule type" value="Genomic_DNA"/>
</dbReference>
<dbReference type="InterPro" id="IPR009964">
    <property type="entry name" value="DUF1491"/>
</dbReference>
<dbReference type="RefSeq" id="WP_055726550.1">
    <property type="nucleotide sequence ID" value="NZ_FUYX01000007.1"/>
</dbReference>
<dbReference type="AlphaFoldDB" id="A0A0Q3IB47"/>
<dbReference type="Proteomes" id="UP000190130">
    <property type="component" value="Unassembled WGS sequence"/>
</dbReference>
<name>A0A0Q3IB47_9HYPH</name>
<dbReference type="Gene3D" id="3.40.1530.20">
    <property type="entry name" value="Protein of unknown function (DUF1491)"/>
    <property type="match status" value="1"/>
</dbReference>
<reference evidence="2 4" key="2">
    <citation type="submission" date="2017-02" db="EMBL/GenBank/DDBJ databases">
        <authorList>
            <person name="Peterson S.W."/>
        </authorList>
    </citation>
    <scope>NUCLEOTIDE SEQUENCE [LARGE SCALE GENOMIC DNA]</scope>
    <source>
        <strain evidence="2 4">DSM 9653</strain>
    </source>
</reference>
<evidence type="ECO:0000313" key="2">
    <source>
        <dbReference type="EMBL" id="SKB90916.1"/>
    </source>
</evidence>
<accession>A0A0Q3IB47</accession>
<keyword evidence="3" id="KW-1185">Reference proteome</keyword>
<proteinExistence type="predicted"/>
<evidence type="ECO:0000313" key="3">
    <source>
        <dbReference type="Proteomes" id="UP000051562"/>
    </source>
</evidence>
<reference evidence="1 3" key="1">
    <citation type="submission" date="2015-10" db="EMBL/GenBank/DDBJ databases">
        <title>Draft genome of Bosea thiooxidans.</title>
        <authorList>
            <person name="Wang X."/>
        </authorList>
    </citation>
    <scope>NUCLEOTIDE SEQUENCE [LARGE SCALE GENOMIC DNA]</scope>
    <source>
        <strain evidence="1 3">CGMCC 9174</strain>
    </source>
</reference>
<evidence type="ECO:0000313" key="1">
    <source>
        <dbReference type="EMBL" id="KQK32175.1"/>
    </source>
</evidence>
<organism evidence="1 3">
    <name type="scientific">Bosea thiooxidans</name>
    <dbReference type="NCBI Taxonomy" id="53254"/>
    <lineage>
        <taxon>Bacteria</taxon>
        <taxon>Pseudomonadati</taxon>
        <taxon>Pseudomonadota</taxon>
        <taxon>Alphaproteobacteria</taxon>
        <taxon>Hyphomicrobiales</taxon>
        <taxon>Boseaceae</taxon>
        <taxon>Bosea</taxon>
    </lineage>
</organism>
<evidence type="ECO:0000313" key="4">
    <source>
        <dbReference type="Proteomes" id="UP000190130"/>
    </source>
</evidence>
<evidence type="ECO:0008006" key="5">
    <source>
        <dbReference type="Google" id="ProtNLM"/>
    </source>
</evidence>